<feature type="chain" id="PRO_5041737581" evidence="5">
    <location>
        <begin position="27"/>
        <end position="75"/>
    </location>
</feature>
<dbReference type="Gene3D" id="4.10.75.10">
    <property type="entry name" value="Elafin-like"/>
    <property type="match status" value="1"/>
</dbReference>
<dbReference type="GO" id="GO:0019731">
    <property type="term" value="P:antibacterial humoral response"/>
    <property type="evidence" value="ECO:0007669"/>
    <property type="project" value="TreeGrafter"/>
</dbReference>
<keyword evidence="1" id="KW-0929">Antimicrobial</keyword>
<dbReference type="PROSITE" id="PS51390">
    <property type="entry name" value="WAP"/>
    <property type="match status" value="1"/>
</dbReference>
<evidence type="ECO:0000313" key="8">
    <source>
        <dbReference type="RefSeq" id="XP_054837325.1"/>
    </source>
</evidence>
<proteinExistence type="inferred from homology"/>
<protein>
    <submittedName>
        <fullName evidence="8">Porwaprin-a-like</fullName>
    </submittedName>
</protein>
<dbReference type="GO" id="GO:0045087">
    <property type="term" value="P:innate immune response"/>
    <property type="evidence" value="ECO:0007669"/>
    <property type="project" value="TreeGrafter"/>
</dbReference>
<feature type="signal peptide" evidence="5">
    <location>
        <begin position="1"/>
        <end position="26"/>
    </location>
</feature>
<dbReference type="InterPro" id="IPR036645">
    <property type="entry name" value="Elafin-like_sf"/>
</dbReference>
<dbReference type="InterPro" id="IPR008197">
    <property type="entry name" value="WAP_dom"/>
</dbReference>
<dbReference type="Pfam" id="PF00095">
    <property type="entry name" value="WAP"/>
    <property type="match status" value="1"/>
</dbReference>
<reference evidence="8" key="1">
    <citation type="submission" date="2025-08" db="UniProtKB">
        <authorList>
            <consortium name="RefSeq"/>
        </authorList>
    </citation>
    <scope>IDENTIFICATION</scope>
    <source>
        <tissue evidence="8">Blood</tissue>
    </source>
</reference>
<evidence type="ECO:0000256" key="3">
    <source>
        <dbReference type="ARBA" id="ARBA00023022"/>
    </source>
</evidence>
<evidence type="ECO:0000256" key="4">
    <source>
        <dbReference type="ARBA" id="ARBA00035122"/>
    </source>
</evidence>
<comment type="similarity">
    <text evidence="4">Belongs to the venom waprin family.</text>
</comment>
<keyword evidence="3" id="KW-0044">Antibiotic</keyword>
<dbReference type="AlphaFoldDB" id="A0AA97JET3"/>
<sequence length="75" mass="7834">MKSSGLALLLLVGFLTLWALMPPASAQEKPGKCPKAPPGTVAPCIAKCENDSGCPGPQKCCDWACTRACFDPVKN</sequence>
<dbReference type="SMART" id="SM00217">
    <property type="entry name" value="WAP"/>
    <property type="match status" value="1"/>
</dbReference>
<accession>A0AA97JET3</accession>
<dbReference type="RefSeq" id="XP_054837325.1">
    <property type="nucleotide sequence ID" value="XM_054981350.1"/>
</dbReference>
<evidence type="ECO:0000313" key="7">
    <source>
        <dbReference type="Proteomes" id="UP001190640"/>
    </source>
</evidence>
<dbReference type="GO" id="GO:0004867">
    <property type="term" value="F:serine-type endopeptidase inhibitor activity"/>
    <property type="evidence" value="ECO:0007669"/>
    <property type="project" value="TreeGrafter"/>
</dbReference>
<dbReference type="PANTHER" id="PTHR19441:SF95">
    <property type="entry name" value="PERLWAPIN ISOFORM X1"/>
    <property type="match status" value="1"/>
</dbReference>
<evidence type="ECO:0000256" key="1">
    <source>
        <dbReference type="ARBA" id="ARBA00022529"/>
    </source>
</evidence>
<evidence type="ECO:0000256" key="2">
    <source>
        <dbReference type="ARBA" id="ARBA00022729"/>
    </source>
</evidence>
<gene>
    <name evidence="8" type="primary">LOC129331028</name>
</gene>
<feature type="domain" description="WAP" evidence="6">
    <location>
        <begin position="26"/>
        <end position="73"/>
    </location>
</feature>
<evidence type="ECO:0000259" key="6">
    <source>
        <dbReference type="PROSITE" id="PS51390"/>
    </source>
</evidence>
<organism evidence="7 8">
    <name type="scientific">Eublepharis macularius</name>
    <name type="common">Leopard gecko</name>
    <name type="synonym">Cyrtodactylus macularius</name>
    <dbReference type="NCBI Taxonomy" id="481883"/>
    <lineage>
        <taxon>Eukaryota</taxon>
        <taxon>Metazoa</taxon>
        <taxon>Chordata</taxon>
        <taxon>Craniata</taxon>
        <taxon>Vertebrata</taxon>
        <taxon>Euteleostomi</taxon>
        <taxon>Lepidosauria</taxon>
        <taxon>Squamata</taxon>
        <taxon>Bifurcata</taxon>
        <taxon>Gekkota</taxon>
        <taxon>Eublepharidae</taxon>
        <taxon>Eublepharinae</taxon>
        <taxon>Eublepharis</taxon>
    </lineage>
</organism>
<keyword evidence="2 5" id="KW-0732">Signal</keyword>
<evidence type="ECO:0000256" key="5">
    <source>
        <dbReference type="SAM" id="SignalP"/>
    </source>
</evidence>
<dbReference type="SUPFAM" id="SSF57256">
    <property type="entry name" value="Elafin-like"/>
    <property type="match status" value="1"/>
</dbReference>
<dbReference type="GO" id="GO:0005615">
    <property type="term" value="C:extracellular space"/>
    <property type="evidence" value="ECO:0007669"/>
    <property type="project" value="TreeGrafter"/>
</dbReference>
<keyword evidence="7" id="KW-1185">Reference proteome</keyword>
<dbReference type="PANTHER" id="PTHR19441">
    <property type="entry name" value="WHEY ACDIC PROTEIN WAP"/>
    <property type="match status" value="1"/>
</dbReference>
<name>A0AA97JET3_EUBMA</name>
<dbReference type="GeneID" id="129331028"/>
<dbReference type="PRINTS" id="PR00003">
    <property type="entry name" value="4DISULPHCORE"/>
</dbReference>
<dbReference type="Proteomes" id="UP001190640">
    <property type="component" value="Chromosome 5"/>
</dbReference>
<dbReference type="KEGG" id="emc:129331028"/>
<dbReference type="InterPro" id="IPR050514">
    <property type="entry name" value="WAP_four-disulfide_core"/>
</dbReference>